<feature type="transmembrane region" description="Helical" evidence="12">
    <location>
        <begin position="7"/>
        <end position="25"/>
    </location>
</feature>
<evidence type="ECO:0000256" key="3">
    <source>
        <dbReference type="ARBA" id="ARBA00022723"/>
    </source>
</evidence>
<sequence>MLTIPLLLSVIFLCVIFLILYLIVYNDFNENDFANRAQVTLEYMKRTNAEHPLPEELSYVSAVNEHIFVVTTFKTSNFEVVKKSTHDDRLEIFNFLKQDFEKVSNAQVKTRIQPHPTRTDAFQILGDDGWITLECGQNKRYDHTLKSCTTVDFCDGKQPGNYGLTEELIDLYILNHNVVKNYENTANAIEYHPTMYIRCLANGSHVIEECPANHFYDSTENQCVLRNDCESRPDGYVLPIFSADLNNNEYFVCQNNKITVGQCGDDEIFDRRLLVCVKGDPCLVHGTGYTYITDNIGDNQYFQCISSSESELITCLNRVFVNNEYSCSGDAECASFVNGTGVTIRTYEDENVMFNTGILECDQYNSIKNIECNTENVLANKKFNEKFTVNIHVPAQIYDTTSNQCVDFDVDKFTIKSKYFSISSEGNDLNINYDTAMLGLADQLPRLLTTERLDDAVKYARDDNEVGLNPINGEGIKCFGETLYDIFEGTRLNLCTSQNEYIETVKLNSDQFIVSVTRSIKSVDDYHNACSNVLNDLGNFVKNDHFTVQILADILRSDVCGMIFSSIYDQYTTLSGSYTTIAPKYTFESVKSSNYIGKNDTKSFDIPISIPSNNPTKTDVKQSDIDIDPLFDPFERVETIQPLFNPFNEKSQTPVLNLIIENSQPDNLRDHDRTPSPPGTPIGPPEPLPTPPPAPPQLILSDKLVEFACFYSLPTFKFSACNIDDDNIKTYIKSMRNNFNVHPDCQAASGLVNIVNSYAYLGNGFGCKCVYEAGSLNINKEFNGPTFLNLETQSNDNIKYNTWIHKKNDQYIACPEDLLDKENFTCNIDDNVLFYLENLQI</sequence>
<evidence type="ECO:0000256" key="6">
    <source>
        <dbReference type="ARBA" id="ARBA00022771"/>
    </source>
</evidence>
<evidence type="ECO:0000256" key="5">
    <source>
        <dbReference type="ARBA" id="ARBA00022737"/>
    </source>
</evidence>
<evidence type="ECO:0000313" key="15">
    <source>
        <dbReference type="EMBL" id="AIU41310.1"/>
    </source>
</evidence>
<feature type="domain" description="Chitin-binding type-2" evidence="13">
    <location>
        <begin position="226"/>
        <end position="284"/>
    </location>
</feature>
<evidence type="ECO:0000256" key="9">
    <source>
        <dbReference type="ARBA" id="ARBA00023157"/>
    </source>
</evidence>
<dbReference type="SUPFAM" id="SSF57625">
    <property type="entry name" value="Invertebrate chitin-binding proteins"/>
    <property type="match status" value="2"/>
</dbReference>
<name>A0A097P900_9ABAC</name>
<evidence type="ECO:0000256" key="7">
    <source>
        <dbReference type="ARBA" id="ARBA00022833"/>
    </source>
</evidence>
<keyword evidence="12" id="KW-0472">Membrane</keyword>
<dbReference type="SMART" id="SM00494">
    <property type="entry name" value="ChtBD2"/>
    <property type="match status" value="2"/>
</dbReference>
<dbReference type="Pfam" id="PF01607">
    <property type="entry name" value="CBM_14"/>
    <property type="match status" value="1"/>
</dbReference>
<keyword evidence="12" id="KW-0812">Transmembrane</keyword>
<dbReference type="InterPro" id="IPR013682">
    <property type="entry name" value="BaculoV_Vp91_N"/>
</dbReference>
<dbReference type="GO" id="GO:0008061">
    <property type="term" value="F:chitin binding"/>
    <property type="evidence" value="ECO:0007669"/>
    <property type="project" value="UniProtKB-KW"/>
</dbReference>
<keyword evidence="8" id="KW-0946">Virion</keyword>
<accession>A0A097P900</accession>
<protein>
    <submittedName>
        <fullName evidence="15">Vp91</fullName>
    </submittedName>
</protein>
<proteinExistence type="predicted"/>
<evidence type="ECO:0000256" key="8">
    <source>
        <dbReference type="ARBA" id="ARBA00022844"/>
    </source>
</evidence>
<dbReference type="PROSITE" id="PS51807">
    <property type="entry name" value="ZF_C2HC_BV"/>
    <property type="match status" value="1"/>
</dbReference>
<dbReference type="GeneID" id="26382526"/>
<dbReference type="GO" id="GO:0008270">
    <property type="term" value="F:zinc ion binding"/>
    <property type="evidence" value="ECO:0007669"/>
    <property type="project" value="UniProtKB-KW"/>
</dbReference>
<dbReference type="Pfam" id="PF08475">
    <property type="entry name" value="Baculo_VP91_N"/>
    <property type="match status" value="1"/>
</dbReference>
<dbReference type="GO" id="GO:0005576">
    <property type="term" value="C:extracellular region"/>
    <property type="evidence" value="ECO:0007669"/>
    <property type="project" value="InterPro"/>
</dbReference>
<dbReference type="PROSITE" id="PS50940">
    <property type="entry name" value="CHIT_BIND_II"/>
    <property type="match status" value="1"/>
</dbReference>
<keyword evidence="16" id="KW-1185">Reference proteome</keyword>
<dbReference type="EMBL" id="KJ676450">
    <property type="protein sequence ID" value="AIU41310.1"/>
    <property type="molecule type" value="Genomic_DNA"/>
</dbReference>
<reference evidence="15 16" key="1">
    <citation type="journal article" date="2014" name="PLoS ONE">
        <title>Genomic Sequencing and Analysis of Sucra jujuba Nucleopolyhedrovirus.</title>
        <authorList>
            <person name="Liu X."/>
            <person name="Yin F."/>
            <person name="Zhu Z."/>
            <person name="Hou D."/>
            <person name="Wang J."/>
            <person name="Zhang L."/>
            <person name="Wang M."/>
            <person name="Wang H."/>
            <person name="Hu Z."/>
            <person name="Deng F."/>
        </authorList>
    </citation>
    <scope>NUCLEOTIDE SEQUENCE [LARGE SCALE GENOMIC DNA]</scope>
    <source>
        <strain evidence="15">473</strain>
    </source>
</reference>
<keyword evidence="5" id="KW-0677">Repeat</keyword>
<organism evidence="15 16">
    <name type="scientific">Sucra jujuba nucleopolyhedrovirus</name>
    <dbReference type="NCBI Taxonomy" id="1563660"/>
    <lineage>
        <taxon>Viruses</taxon>
        <taxon>Viruses incertae sedis</taxon>
        <taxon>Naldaviricetes</taxon>
        <taxon>Lefavirales</taxon>
        <taxon>Baculoviridae</taxon>
        <taxon>Alphabaculovirus</taxon>
        <taxon>Alphabaculovirus sujujubae</taxon>
    </lineage>
</organism>
<keyword evidence="9" id="KW-1015">Disulfide bond</keyword>
<keyword evidence="7" id="KW-0862">Zinc</keyword>
<evidence type="ECO:0000256" key="1">
    <source>
        <dbReference type="ARBA" id="ARBA00004328"/>
    </source>
</evidence>
<evidence type="ECO:0000259" key="13">
    <source>
        <dbReference type="PROSITE" id="PS50940"/>
    </source>
</evidence>
<evidence type="ECO:0000259" key="14">
    <source>
        <dbReference type="PROSITE" id="PS51807"/>
    </source>
</evidence>
<comment type="subcellular location">
    <subcellularLocation>
        <location evidence="1">Virion</location>
    </subcellularLocation>
</comment>
<keyword evidence="4" id="KW-0732">Signal</keyword>
<evidence type="ECO:0000256" key="10">
    <source>
        <dbReference type="ARBA" id="ARBA00023180"/>
    </source>
</evidence>
<dbReference type="RefSeq" id="YP_009186762.1">
    <property type="nucleotide sequence ID" value="NC_028636.1"/>
</dbReference>
<evidence type="ECO:0000256" key="4">
    <source>
        <dbReference type="ARBA" id="ARBA00022729"/>
    </source>
</evidence>
<keyword evidence="2" id="KW-0147">Chitin-binding</keyword>
<evidence type="ECO:0000256" key="12">
    <source>
        <dbReference type="SAM" id="Phobius"/>
    </source>
</evidence>
<keyword evidence="10" id="KW-0325">Glycoprotein</keyword>
<feature type="domain" description="Zinc finger C2HC baculovirus (BV)-type profile" evidence="14">
    <location>
        <begin position="148"/>
        <end position="199"/>
    </location>
</feature>
<dbReference type="KEGG" id="vg:26382526"/>
<dbReference type="GO" id="GO:0044423">
    <property type="term" value="C:virion component"/>
    <property type="evidence" value="ECO:0007669"/>
    <property type="project" value="UniProtKB-KW"/>
</dbReference>
<evidence type="ECO:0000256" key="2">
    <source>
        <dbReference type="ARBA" id="ARBA00022669"/>
    </source>
</evidence>
<evidence type="ECO:0000256" key="11">
    <source>
        <dbReference type="SAM" id="MobiDB-lite"/>
    </source>
</evidence>
<keyword evidence="3" id="KW-0479">Metal-binding</keyword>
<feature type="compositionally biased region" description="Pro residues" evidence="11">
    <location>
        <begin position="675"/>
        <end position="696"/>
    </location>
</feature>
<dbReference type="Proteomes" id="UP000201917">
    <property type="component" value="Segment"/>
</dbReference>
<dbReference type="OrthoDB" id="542at10239"/>
<keyword evidence="6" id="KW-0863">Zinc-finger</keyword>
<feature type="region of interest" description="Disordered" evidence="11">
    <location>
        <begin position="665"/>
        <end position="696"/>
    </location>
</feature>
<dbReference type="InterPro" id="IPR036508">
    <property type="entry name" value="Chitin-bd_dom_sf"/>
</dbReference>
<evidence type="ECO:0000313" key="16">
    <source>
        <dbReference type="Proteomes" id="UP000201917"/>
    </source>
</evidence>
<keyword evidence="12" id="KW-1133">Transmembrane helix</keyword>
<dbReference type="InterPro" id="IPR002557">
    <property type="entry name" value="Chitin-bd_dom"/>
</dbReference>